<dbReference type="AlphaFoldDB" id="A0A3A9J6N0"/>
<evidence type="ECO:0000259" key="4">
    <source>
        <dbReference type="Pfam" id="PF00535"/>
    </source>
</evidence>
<evidence type="ECO:0000256" key="1">
    <source>
        <dbReference type="ARBA" id="ARBA00006739"/>
    </source>
</evidence>
<accession>A0A3A9J6N0</accession>
<evidence type="ECO:0000313" key="8">
    <source>
        <dbReference type="Proteomes" id="UP000278036"/>
    </source>
</evidence>
<name>A0A3A9J6N0_9PROT</name>
<dbReference type="PANTHER" id="PTHR43179">
    <property type="entry name" value="RHAMNOSYLTRANSFERASE WBBL"/>
    <property type="match status" value="1"/>
</dbReference>
<keyword evidence="7" id="KW-1185">Reference proteome</keyword>
<evidence type="ECO:0000313" key="6">
    <source>
        <dbReference type="EMBL" id="RMI27201.1"/>
    </source>
</evidence>
<reference evidence="5 8" key="1">
    <citation type="submission" date="2018-09" db="EMBL/GenBank/DDBJ databases">
        <title>Roseomonas sp. nov., isolated from feces of Tibetan antelopes in the Qinghai-Tibet plateau, China.</title>
        <authorList>
            <person name="Tian Z."/>
        </authorList>
    </citation>
    <scope>NUCLEOTIDE SEQUENCE [LARGE SCALE GENOMIC DNA]</scope>
    <source>
        <strain evidence="6 7">Z23</strain>
        <strain evidence="5 8">Z24</strain>
    </source>
</reference>
<dbReference type="InterPro" id="IPR029044">
    <property type="entry name" value="Nucleotide-diphossugar_trans"/>
</dbReference>
<keyword evidence="2" id="KW-0328">Glycosyltransferase</keyword>
<protein>
    <submittedName>
        <fullName evidence="5 6">Glycosyltransferase</fullName>
    </submittedName>
</protein>
<dbReference type="EMBL" id="RAQU01000293">
    <property type="protein sequence ID" value="RKK01321.1"/>
    <property type="molecule type" value="Genomic_DNA"/>
</dbReference>
<sequence length="311" mass="34103">MMSSTTVVICTFNRPGPLRRAVETARQQVLGAGRIAEVLVVDNAPDANARDAMRDLARVPGLPLRYLSVPKPNISHARNAGVAACDSDFVAFLDDDEWCEPGWLDALIGTAESTGADLVFGAVLPEFPGGTPPWDPSGRSYERKMALPSGSRIGIDHDARVSGRWIGTGNSLLRRATCLAGGAPFDPELGACGGEDYDLFVRLYEAGRAFHWCGEAVVHELVPADRTDTGYMRLRTYRTGQQWATITIRRSARPAWETARIGFRAAVQLALVTGLWGWSRLRRAPDARVRELKMAEVAGKLVWWTLERGTR</sequence>
<dbReference type="CDD" id="cd00761">
    <property type="entry name" value="Glyco_tranf_GTA_type"/>
    <property type="match status" value="1"/>
</dbReference>
<organism evidence="5 8">
    <name type="scientific">Teichococcus wenyumeiae</name>
    <dbReference type="NCBI Taxonomy" id="2478470"/>
    <lineage>
        <taxon>Bacteria</taxon>
        <taxon>Pseudomonadati</taxon>
        <taxon>Pseudomonadota</taxon>
        <taxon>Alphaproteobacteria</taxon>
        <taxon>Acetobacterales</taxon>
        <taxon>Roseomonadaceae</taxon>
        <taxon>Roseomonas</taxon>
    </lineage>
</organism>
<dbReference type="Proteomes" id="UP000278036">
    <property type="component" value="Unassembled WGS sequence"/>
</dbReference>
<dbReference type="Proteomes" id="UP000274097">
    <property type="component" value="Unassembled WGS sequence"/>
</dbReference>
<gene>
    <name evidence="5" type="ORF">D6Z83_25565</name>
    <name evidence="6" type="ORF">EBE87_02185</name>
</gene>
<dbReference type="GO" id="GO:0016757">
    <property type="term" value="F:glycosyltransferase activity"/>
    <property type="evidence" value="ECO:0007669"/>
    <property type="project" value="UniProtKB-KW"/>
</dbReference>
<dbReference type="EMBL" id="RFLX01000001">
    <property type="protein sequence ID" value="RMI27201.1"/>
    <property type="molecule type" value="Genomic_DNA"/>
</dbReference>
<dbReference type="SUPFAM" id="SSF53448">
    <property type="entry name" value="Nucleotide-diphospho-sugar transferases"/>
    <property type="match status" value="1"/>
</dbReference>
<dbReference type="InterPro" id="IPR001173">
    <property type="entry name" value="Glyco_trans_2-like"/>
</dbReference>
<dbReference type="Gene3D" id="3.90.550.10">
    <property type="entry name" value="Spore Coat Polysaccharide Biosynthesis Protein SpsA, Chain A"/>
    <property type="match status" value="1"/>
</dbReference>
<dbReference type="InParanoid" id="A0A3A9J6N0"/>
<evidence type="ECO:0000256" key="3">
    <source>
        <dbReference type="ARBA" id="ARBA00022679"/>
    </source>
</evidence>
<proteinExistence type="inferred from homology"/>
<feature type="domain" description="Glycosyltransferase 2-like" evidence="4">
    <location>
        <begin position="6"/>
        <end position="138"/>
    </location>
</feature>
<evidence type="ECO:0000256" key="2">
    <source>
        <dbReference type="ARBA" id="ARBA00022676"/>
    </source>
</evidence>
<dbReference type="PANTHER" id="PTHR43179:SF12">
    <property type="entry name" value="GALACTOFURANOSYLTRANSFERASE GLFT2"/>
    <property type="match status" value="1"/>
</dbReference>
<evidence type="ECO:0000313" key="5">
    <source>
        <dbReference type="EMBL" id="RKK01321.1"/>
    </source>
</evidence>
<evidence type="ECO:0000313" key="7">
    <source>
        <dbReference type="Proteomes" id="UP000274097"/>
    </source>
</evidence>
<dbReference type="Pfam" id="PF00535">
    <property type="entry name" value="Glycos_transf_2"/>
    <property type="match status" value="1"/>
</dbReference>
<comment type="similarity">
    <text evidence="1">Belongs to the glycosyltransferase 2 family.</text>
</comment>
<comment type="caution">
    <text evidence="5">The sequence shown here is derived from an EMBL/GenBank/DDBJ whole genome shotgun (WGS) entry which is preliminary data.</text>
</comment>
<keyword evidence="3 5" id="KW-0808">Transferase</keyword>